<dbReference type="Pfam" id="PF20154">
    <property type="entry name" value="LNT_N"/>
    <property type="match status" value="1"/>
</dbReference>
<feature type="transmembrane region" description="Helical" evidence="1">
    <location>
        <begin position="32"/>
        <end position="49"/>
    </location>
</feature>
<dbReference type="AlphaFoldDB" id="A0A6I4MQV9"/>
<keyword evidence="1" id="KW-1133">Transmembrane helix</keyword>
<sequence length="88" mass="8759">MAAPHGAWLSLAYTQADVPPVVQLASLTGPWGITFLVMGVPAALAAAGAPGAAGRFARLCALLVAGPSAASLMYRRRTADATADPVAA</sequence>
<evidence type="ECO:0000313" key="3">
    <source>
        <dbReference type="EMBL" id="MWA04656.1"/>
    </source>
</evidence>
<reference evidence="3" key="1">
    <citation type="submission" date="2019-12" db="EMBL/GenBank/DDBJ databases">
        <title>Actinomadura physcomitrii sp. nov., a novel actinomycete isolated from moss [Physcomitrium sphaericum (Ludw) Fuernr].</title>
        <authorList>
            <person name="Zhuang X."/>
        </authorList>
    </citation>
    <scope>NUCLEOTIDE SEQUENCE [LARGE SCALE GENOMIC DNA]</scope>
    <source>
        <strain evidence="3">LD22</strain>
    </source>
</reference>
<keyword evidence="1" id="KW-0812">Transmembrane</keyword>
<protein>
    <recommendedName>
        <fullName evidence="2">Apolipoprotein N-acyltransferase N-terminal domain-containing protein</fullName>
    </recommendedName>
</protein>
<evidence type="ECO:0000259" key="2">
    <source>
        <dbReference type="Pfam" id="PF20154"/>
    </source>
</evidence>
<accession>A0A6I4MQV9</accession>
<keyword evidence="4" id="KW-1185">Reference proteome</keyword>
<organism evidence="3 4">
    <name type="scientific">Actinomadura physcomitrii</name>
    <dbReference type="NCBI Taxonomy" id="2650748"/>
    <lineage>
        <taxon>Bacteria</taxon>
        <taxon>Bacillati</taxon>
        <taxon>Actinomycetota</taxon>
        <taxon>Actinomycetes</taxon>
        <taxon>Streptosporangiales</taxon>
        <taxon>Thermomonosporaceae</taxon>
        <taxon>Actinomadura</taxon>
    </lineage>
</organism>
<gene>
    <name evidence="3" type="ORF">F8568_030640</name>
</gene>
<comment type="caution">
    <text evidence="3">The sequence shown here is derived from an EMBL/GenBank/DDBJ whole genome shotgun (WGS) entry which is preliminary data.</text>
</comment>
<evidence type="ECO:0000313" key="4">
    <source>
        <dbReference type="Proteomes" id="UP000462055"/>
    </source>
</evidence>
<dbReference type="Proteomes" id="UP000462055">
    <property type="component" value="Unassembled WGS sequence"/>
</dbReference>
<keyword evidence="1" id="KW-0472">Membrane</keyword>
<proteinExistence type="predicted"/>
<name>A0A6I4MQV9_9ACTN</name>
<dbReference type="InterPro" id="IPR045378">
    <property type="entry name" value="LNT_N"/>
</dbReference>
<feature type="domain" description="Apolipoprotein N-acyltransferase N-terminal" evidence="2">
    <location>
        <begin position="7"/>
        <end position="40"/>
    </location>
</feature>
<evidence type="ECO:0000256" key="1">
    <source>
        <dbReference type="SAM" id="Phobius"/>
    </source>
</evidence>
<dbReference type="RefSeq" id="WP_151597166.1">
    <property type="nucleotide sequence ID" value="NZ_WBMS02000029.1"/>
</dbReference>
<dbReference type="EMBL" id="WBMS02000029">
    <property type="protein sequence ID" value="MWA04656.1"/>
    <property type="molecule type" value="Genomic_DNA"/>
</dbReference>